<reference evidence="1 2" key="1">
    <citation type="submission" date="2020-04" db="EMBL/GenBank/DDBJ databases">
        <authorList>
            <person name="Alioto T."/>
            <person name="Alioto T."/>
            <person name="Gomez Garrido J."/>
        </authorList>
    </citation>
    <scope>NUCLEOTIDE SEQUENCE [LARGE SCALE GENOMIC DNA]</scope>
</reference>
<evidence type="ECO:0000313" key="2">
    <source>
        <dbReference type="Proteomes" id="UP000494165"/>
    </source>
</evidence>
<name>A0A8S1D3W7_9INSE</name>
<organism evidence="1 2">
    <name type="scientific">Cloeon dipterum</name>
    <dbReference type="NCBI Taxonomy" id="197152"/>
    <lineage>
        <taxon>Eukaryota</taxon>
        <taxon>Metazoa</taxon>
        <taxon>Ecdysozoa</taxon>
        <taxon>Arthropoda</taxon>
        <taxon>Hexapoda</taxon>
        <taxon>Insecta</taxon>
        <taxon>Pterygota</taxon>
        <taxon>Palaeoptera</taxon>
        <taxon>Ephemeroptera</taxon>
        <taxon>Pisciforma</taxon>
        <taxon>Baetidae</taxon>
        <taxon>Cloeon</taxon>
    </lineage>
</organism>
<sequence length="463" mass="53697">MEKVRTGICAGQKRVGPLIKMKRRLFDLAFDVVMDTIDIWDKNHVTKLILPHRSEKLDLILHEAKNHHLHCDGKGNHIDKLWATLPCLINSKMYKRFDTTDWTEMRCQSSTLSNSRFQEFIRCLGSNTPNLEELLISCPFDLGYSLEERELASIAQLRNLKSLNILNVLVPLSGFLKLTRQCDKLERIFVAKVGIDVEPSSDAFSDKFVFVDIEAYSLHERILCLNLESTMPATQKIYSGFTHYTRLHIAPRNVDQIGLVRRFTRITEIKFWSSELKDDEIIDEFPHFPQVKFAQFDCRGRSAHTLRRFLNRNGQTLQRLTLKEIATKENMTFNEIFTPCPNLRSLNIECSNLSGNDASAESMHRLKKLKWHDFYDDYPDPVAFSSILFAPLLEQLDIKLPNVDILDFVTVIPQIRRREILPNFKKFTISCDKMNNFDQDQPVEFSVLQELLNELKGAIDSLK</sequence>
<accession>A0A8S1D3W7</accession>
<proteinExistence type="predicted"/>
<comment type="caution">
    <text evidence="1">The sequence shown here is derived from an EMBL/GenBank/DDBJ whole genome shotgun (WGS) entry which is preliminary data.</text>
</comment>
<protein>
    <submittedName>
        <fullName evidence="1">Uncharacterized protein</fullName>
    </submittedName>
</protein>
<dbReference type="Proteomes" id="UP000494165">
    <property type="component" value="Unassembled WGS sequence"/>
</dbReference>
<dbReference type="SUPFAM" id="SSF52047">
    <property type="entry name" value="RNI-like"/>
    <property type="match status" value="1"/>
</dbReference>
<dbReference type="Gene3D" id="3.80.10.10">
    <property type="entry name" value="Ribonuclease Inhibitor"/>
    <property type="match status" value="1"/>
</dbReference>
<dbReference type="AlphaFoldDB" id="A0A8S1D3W7"/>
<evidence type="ECO:0000313" key="1">
    <source>
        <dbReference type="EMBL" id="CAB3375086.1"/>
    </source>
</evidence>
<dbReference type="EMBL" id="CADEPI010000107">
    <property type="protein sequence ID" value="CAB3375086.1"/>
    <property type="molecule type" value="Genomic_DNA"/>
</dbReference>
<dbReference type="OrthoDB" id="2882671at2759"/>
<gene>
    <name evidence="1" type="ORF">CLODIP_2_CD13063</name>
</gene>
<dbReference type="InterPro" id="IPR032675">
    <property type="entry name" value="LRR_dom_sf"/>
</dbReference>
<keyword evidence="2" id="KW-1185">Reference proteome</keyword>